<dbReference type="Proteomes" id="UP000002016">
    <property type="component" value="Chromosome"/>
</dbReference>
<dbReference type="RefSeq" id="WP_012003064.1">
    <property type="nucleotide sequence ID" value="NC_009828.1"/>
</dbReference>
<dbReference type="GO" id="GO:0008477">
    <property type="term" value="F:purine nucleosidase activity"/>
    <property type="evidence" value="ECO:0007669"/>
    <property type="project" value="UniProtKB-EC"/>
</dbReference>
<keyword evidence="5" id="KW-1185">Reference proteome</keyword>
<gene>
    <name evidence="4" type="ordered locus">Tlet_1017</name>
</gene>
<dbReference type="GO" id="GO:0005829">
    <property type="term" value="C:cytosol"/>
    <property type="evidence" value="ECO:0007669"/>
    <property type="project" value="TreeGrafter"/>
</dbReference>
<dbReference type="InterPro" id="IPR036452">
    <property type="entry name" value="Ribo_hydro-like"/>
</dbReference>
<reference evidence="4 5" key="1">
    <citation type="submission" date="2007-08" db="EMBL/GenBank/DDBJ databases">
        <title>Complete sequence of Thermotoga lettingae TMO.</title>
        <authorList>
            <consortium name="US DOE Joint Genome Institute"/>
            <person name="Copeland A."/>
            <person name="Lucas S."/>
            <person name="Lapidus A."/>
            <person name="Barry K."/>
            <person name="Glavina del Rio T."/>
            <person name="Dalin E."/>
            <person name="Tice H."/>
            <person name="Pitluck S."/>
            <person name="Foster B."/>
            <person name="Bruce D."/>
            <person name="Schmutz J."/>
            <person name="Larimer F."/>
            <person name="Land M."/>
            <person name="Hauser L."/>
            <person name="Kyrpides N."/>
            <person name="Mikhailova N."/>
            <person name="Nelson K."/>
            <person name="Gogarten J.P."/>
            <person name="Noll K."/>
            <person name="Richardson P."/>
        </authorList>
    </citation>
    <scope>NUCLEOTIDE SEQUENCE [LARGE SCALE GENOMIC DNA]</scope>
    <source>
        <strain evidence="5">ATCC BAA-301 / DSM 14385 / NBRC 107922 / TMO</strain>
    </source>
</reference>
<evidence type="ECO:0000256" key="1">
    <source>
        <dbReference type="ARBA" id="ARBA00022801"/>
    </source>
</evidence>
<dbReference type="Pfam" id="PF01156">
    <property type="entry name" value="IU_nuc_hydro"/>
    <property type="match status" value="1"/>
</dbReference>
<sequence length="307" mass="33901">MHLILDCDPGHDDAFALLIAGASKELGLTGVTTVAGNSYLHNTSRNARTILDLFDIDLPVFAGREKPLLRNIVIAPDIHGQSGLEGANLPAMKRPIEKTNAVQFMAETIEKYDDVTLVATGPLTNVALLILMHPHLIHKLNSIVLMGGGISFGNVTPVSEFNIFADAEAAKIVFESGVPIVMVPLDLTHQVIVTDEEIFRIRSLGQKFEILSDLLIFFKSAYKKVFGIEGVPLHDPCTVMYLLSPEIFESKEYHVDIETKGELTYGQTVVDLWNTSGKKANARVLLSVKRERFFQIFFEKISLLKGV</sequence>
<dbReference type="CDD" id="cd02651">
    <property type="entry name" value="nuc_hydro_IU_UC_XIUA"/>
    <property type="match status" value="1"/>
</dbReference>
<reference evidence="4 5" key="2">
    <citation type="journal article" date="2009" name="Proc. Natl. Acad. Sci. U.S.A.">
        <title>On the chimeric nature, thermophilic origin, and phylogenetic placement of the Thermotogales.</title>
        <authorList>
            <person name="Zhaxybayeva O."/>
            <person name="Swithers K.S."/>
            <person name="Lapierre P."/>
            <person name="Fournier G.P."/>
            <person name="Bickhart D.M."/>
            <person name="DeBoy R.T."/>
            <person name="Nelson K.E."/>
            <person name="Nesbo C.L."/>
            <person name="Doolittle W.F."/>
            <person name="Gogarten J.P."/>
            <person name="Noll K.M."/>
        </authorList>
    </citation>
    <scope>NUCLEOTIDE SEQUENCE [LARGE SCALE GENOMIC DNA]</scope>
    <source>
        <strain evidence="5">ATCC BAA-301 / DSM 14385 / NBRC 107922 / TMO</strain>
    </source>
</reference>
<dbReference type="PANTHER" id="PTHR12304:SF4">
    <property type="entry name" value="URIDINE NUCLEOSIDASE"/>
    <property type="match status" value="1"/>
</dbReference>
<dbReference type="InterPro" id="IPR023186">
    <property type="entry name" value="IUNH"/>
</dbReference>
<dbReference type="eggNOG" id="COG1957">
    <property type="taxonomic scope" value="Bacteria"/>
</dbReference>
<keyword evidence="1 4" id="KW-0378">Hydrolase</keyword>
<accession>A8F5Z9</accession>
<dbReference type="STRING" id="416591.Tlet_1017"/>
<dbReference type="AlphaFoldDB" id="A8F5Z9"/>
<dbReference type="OrthoDB" id="9797882at2"/>
<dbReference type="EMBL" id="CP000812">
    <property type="protein sequence ID" value="ABV33583.1"/>
    <property type="molecule type" value="Genomic_DNA"/>
</dbReference>
<dbReference type="PANTHER" id="PTHR12304">
    <property type="entry name" value="INOSINE-URIDINE PREFERRING NUCLEOSIDE HYDROLASE"/>
    <property type="match status" value="1"/>
</dbReference>
<dbReference type="HOGENOM" id="CLU_036838_2_0_0"/>
<proteinExistence type="predicted"/>
<name>A8F5Z9_PSELT</name>
<dbReference type="SUPFAM" id="SSF53590">
    <property type="entry name" value="Nucleoside hydrolase"/>
    <property type="match status" value="1"/>
</dbReference>
<evidence type="ECO:0000313" key="4">
    <source>
        <dbReference type="EMBL" id="ABV33583.1"/>
    </source>
</evidence>
<dbReference type="InterPro" id="IPR001910">
    <property type="entry name" value="Inosine/uridine_hydrolase_dom"/>
</dbReference>
<organism evidence="4 5">
    <name type="scientific">Pseudothermotoga lettingae (strain ATCC BAA-301 / DSM 14385 / NBRC 107922 / TMO)</name>
    <name type="common">Thermotoga lettingae</name>
    <dbReference type="NCBI Taxonomy" id="416591"/>
    <lineage>
        <taxon>Bacteria</taxon>
        <taxon>Thermotogati</taxon>
        <taxon>Thermotogota</taxon>
        <taxon>Thermotogae</taxon>
        <taxon>Thermotogales</taxon>
        <taxon>Thermotogaceae</taxon>
        <taxon>Pseudothermotoga</taxon>
    </lineage>
</organism>
<evidence type="ECO:0000313" key="5">
    <source>
        <dbReference type="Proteomes" id="UP000002016"/>
    </source>
</evidence>
<protein>
    <submittedName>
        <fullName evidence="4">Purine nucleosidase</fullName>
        <ecNumber evidence="4">3.2.2.1</ecNumber>
    </submittedName>
</protein>
<keyword evidence="2 4" id="KW-0326">Glycosidase</keyword>
<dbReference type="KEGG" id="tle:Tlet_1017"/>
<dbReference type="EC" id="3.2.2.1" evidence="4"/>
<dbReference type="GO" id="GO:0006152">
    <property type="term" value="P:purine nucleoside catabolic process"/>
    <property type="evidence" value="ECO:0007669"/>
    <property type="project" value="TreeGrafter"/>
</dbReference>
<feature type="domain" description="Inosine/uridine-preferring nucleoside hydrolase" evidence="3">
    <location>
        <begin position="3"/>
        <end position="295"/>
    </location>
</feature>
<evidence type="ECO:0000259" key="3">
    <source>
        <dbReference type="Pfam" id="PF01156"/>
    </source>
</evidence>
<evidence type="ECO:0000256" key="2">
    <source>
        <dbReference type="ARBA" id="ARBA00023295"/>
    </source>
</evidence>
<dbReference type="Gene3D" id="3.90.245.10">
    <property type="entry name" value="Ribonucleoside hydrolase-like"/>
    <property type="match status" value="1"/>
</dbReference>